<evidence type="ECO:0000313" key="4">
    <source>
        <dbReference type="Proteomes" id="UP000249547"/>
    </source>
</evidence>
<dbReference type="PANTHER" id="PTHR34220:SF7">
    <property type="entry name" value="SENSOR HISTIDINE KINASE YPDA"/>
    <property type="match status" value="1"/>
</dbReference>
<dbReference type="InterPro" id="IPR010559">
    <property type="entry name" value="Sig_transdc_His_kin_internal"/>
</dbReference>
<dbReference type="InterPro" id="IPR050640">
    <property type="entry name" value="Bact_2-comp_sensor_kinase"/>
</dbReference>
<dbReference type="GO" id="GO:0016020">
    <property type="term" value="C:membrane"/>
    <property type="evidence" value="ECO:0007669"/>
    <property type="project" value="InterPro"/>
</dbReference>
<keyword evidence="3" id="KW-0418">Kinase</keyword>
<keyword evidence="1" id="KW-0812">Transmembrane</keyword>
<accession>A0A327QDS7</accession>
<dbReference type="EMBL" id="QLLL01000006">
    <property type="protein sequence ID" value="RAJ02630.1"/>
    <property type="molecule type" value="Genomic_DNA"/>
</dbReference>
<evidence type="ECO:0000259" key="2">
    <source>
        <dbReference type="Pfam" id="PF06580"/>
    </source>
</evidence>
<organism evidence="3 4">
    <name type="scientific">Chitinophaga skermanii</name>
    <dbReference type="NCBI Taxonomy" id="331697"/>
    <lineage>
        <taxon>Bacteria</taxon>
        <taxon>Pseudomonadati</taxon>
        <taxon>Bacteroidota</taxon>
        <taxon>Chitinophagia</taxon>
        <taxon>Chitinophagales</taxon>
        <taxon>Chitinophagaceae</taxon>
        <taxon>Chitinophaga</taxon>
    </lineage>
</organism>
<dbReference type="Proteomes" id="UP000249547">
    <property type="component" value="Unassembled WGS sequence"/>
</dbReference>
<keyword evidence="4" id="KW-1185">Reference proteome</keyword>
<reference evidence="3 4" key="1">
    <citation type="submission" date="2018-06" db="EMBL/GenBank/DDBJ databases">
        <title>Genomic Encyclopedia of Archaeal and Bacterial Type Strains, Phase II (KMG-II): from individual species to whole genera.</title>
        <authorList>
            <person name="Goeker M."/>
        </authorList>
    </citation>
    <scope>NUCLEOTIDE SEQUENCE [LARGE SCALE GENOMIC DNA]</scope>
    <source>
        <strain evidence="3 4">DSM 23857</strain>
    </source>
</reference>
<evidence type="ECO:0000256" key="1">
    <source>
        <dbReference type="SAM" id="Phobius"/>
    </source>
</evidence>
<dbReference type="AlphaFoldDB" id="A0A327QDS7"/>
<feature type="domain" description="Signal transduction histidine kinase internal region" evidence="2">
    <location>
        <begin position="260"/>
        <end position="337"/>
    </location>
</feature>
<dbReference type="PANTHER" id="PTHR34220">
    <property type="entry name" value="SENSOR HISTIDINE KINASE YPDA"/>
    <property type="match status" value="1"/>
</dbReference>
<keyword evidence="3" id="KW-0808">Transferase</keyword>
<comment type="caution">
    <text evidence="3">The sequence shown here is derived from an EMBL/GenBank/DDBJ whole genome shotgun (WGS) entry which is preliminary data.</text>
</comment>
<keyword evidence="1" id="KW-1133">Transmembrane helix</keyword>
<dbReference type="Pfam" id="PF06580">
    <property type="entry name" value="His_kinase"/>
    <property type="match status" value="1"/>
</dbReference>
<evidence type="ECO:0000313" key="3">
    <source>
        <dbReference type="EMBL" id="RAJ02630.1"/>
    </source>
</evidence>
<feature type="transmembrane region" description="Helical" evidence="1">
    <location>
        <begin position="32"/>
        <end position="49"/>
    </location>
</feature>
<feature type="transmembrane region" description="Helical" evidence="1">
    <location>
        <begin position="61"/>
        <end position="84"/>
    </location>
</feature>
<keyword evidence="1" id="KW-0472">Membrane</keyword>
<dbReference type="GO" id="GO:0000155">
    <property type="term" value="F:phosphorelay sensor kinase activity"/>
    <property type="evidence" value="ECO:0007669"/>
    <property type="project" value="InterPro"/>
</dbReference>
<proteinExistence type="predicted"/>
<name>A0A327QDS7_9BACT</name>
<sequence>MHILAWLCVFLFPFLFFRVQLPETSFFIREAINMSFMVGLFYLHMYVLIPRFLAFKKFKQYIGSIVAIVMFVMIQQSLVDYYFFGTRGVRPRLMAMRLPEKDEVYYINPKTRQLPPGAKRIWVDSAGRPIVIQPAGWRTGRPHHNRFHGMSDAFASPRDVQPMQPVVTQARPADDGEWHPVTAPGPQNAMFVPAVPASLSPAYPMGEFAIFNRIFWPEVMRRSFLFTLLMLFMSGFIKIVLEWFKSEKQREALKVANLNAELRFLKSQINPHFLFNSLNTIYSLAHKRSDETEGALVKLSSIMRYMIYHANEETVLLKSELRYLEDYISIQRFRVSKEVPITYKISGEAGNLRIEPMLLIPFVENAYKHGISYTERSFIDIDINIYQTTVHLKVKNSLFKQRVAEKGGIGLTNVVKRLELLYEGDHELKIEEHEHQFIVDLKINLKND</sequence>
<protein>
    <submittedName>
        <fullName evidence="3">Histidine kinase</fullName>
    </submittedName>
</protein>
<gene>
    <name evidence="3" type="ORF">LX64_03650</name>
</gene>